<feature type="domain" description="Phosphoribosyltransferase" evidence="1">
    <location>
        <begin position="27"/>
        <end position="141"/>
    </location>
</feature>
<evidence type="ECO:0000259" key="1">
    <source>
        <dbReference type="Pfam" id="PF00156"/>
    </source>
</evidence>
<dbReference type="InterPro" id="IPR000836">
    <property type="entry name" value="PRTase_dom"/>
</dbReference>
<dbReference type="Proteomes" id="UP001595556">
    <property type="component" value="Unassembled WGS sequence"/>
</dbReference>
<dbReference type="CDD" id="cd06223">
    <property type="entry name" value="PRTases_typeI"/>
    <property type="match status" value="1"/>
</dbReference>
<dbReference type="Pfam" id="PF00156">
    <property type="entry name" value="Pribosyltran"/>
    <property type="match status" value="1"/>
</dbReference>
<name>A0ABV7H568_9BURK</name>
<dbReference type="SUPFAM" id="SSF53271">
    <property type="entry name" value="PRTase-like"/>
    <property type="match status" value="1"/>
</dbReference>
<sequence length="166" mass="18212">MTLPDFDIAYGRLLAALRARPDLPDALMIGIHSGGYWLAQKLHADLGLTTPLGALNVAFYRDDFDRIGLHPQTAPTQIPVPTDKRVVWLVDDVLNTGRTLRGAMNELFDYGRPDAIRLAVLLDRGGRELPVAPDASGGTIELPSHQHIKLQRNDAGNLSLTLEDRS</sequence>
<accession>A0ABV7H568</accession>
<dbReference type="PANTHER" id="PTHR11608:SF0">
    <property type="entry name" value="BIFUNCTIONAL PROTEIN PYRR"/>
    <property type="match status" value="1"/>
</dbReference>
<protein>
    <submittedName>
        <fullName evidence="2">Bifunctional pyr operon transcriptional regulator/uracil phosphoribosyltransferase PyrR</fullName>
        <ecNumber evidence="2">2.4.2.9</ecNumber>
    </submittedName>
</protein>
<dbReference type="EMBL" id="JBHRTI010000010">
    <property type="protein sequence ID" value="MFC3148905.1"/>
    <property type="molecule type" value="Genomic_DNA"/>
</dbReference>
<keyword evidence="2" id="KW-0808">Transferase</keyword>
<evidence type="ECO:0000313" key="2">
    <source>
        <dbReference type="EMBL" id="MFC3148905.1"/>
    </source>
</evidence>
<dbReference type="GO" id="GO:0004845">
    <property type="term" value="F:uracil phosphoribosyltransferase activity"/>
    <property type="evidence" value="ECO:0007669"/>
    <property type="project" value="UniProtKB-EC"/>
</dbReference>
<organism evidence="2 3">
    <name type="scientific">Piscinibacterium candidicorallinum</name>
    <dbReference type="NCBI Taxonomy" id="1793872"/>
    <lineage>
        <taxon>Bacteria</taxon>
        <taxon>Pseudomonadati</taxon>
        <taxon>Pseudomonadota</taxon>
        <taxon>Betaproteobacteria</taxon>
        <taxon>Burkholderiales</taxon>
        <taxon>Piscinibacterium</taxon>
    </lineage>
</organism>
<dbReference type="Gene3D" id="3.40.50.2020">
    <property type="match status" value="1"/>
</dbReference>
<dbReference type="InterPro" id="IPR050137">
    <property type="entry name" value="PyrR_bifunctional"/>
</dbReference>
<proteinExistence type="predicted"/>
<keyword evidence="2" id="KW-0328">Glycosyltransferase</keyword>
<dbReference type="PANTHER" id="PTHR11608">
    <property type="entry name" value="BIFUNCTIONAL PROTEIN PYRR"/>
    <property type="match status" value="1"/>
</dbReference>
<comment type="caution">
    <text evidence="2">The sequence shown here is derived from an EMBL/GenBank/DDBJ whole genome shotgun (WGS) entry which is preliminary data.</text>
</comment>
<keyword evidence="3" id="KW-1185">Reference proteome</keyword>
<dbReference type="NCBIfam" id="NF003545">
    <property type="entry name" value="PRK05205.1-1"/>
    <property type="match status" value="1"/>
</dbReference>
<dbReference type="RefSeq" id="WP_377305262.1">
    <property type="nucleotide sequence ID" value="NZ_CP180191.1"/>
</dbReference>
<evidence type="ECO:0000313" key="3">
    <source>
        <dbReference type="Proteomes" id="UP001595556"/>
    </source>
</evidence>
<gene>
    <name evidence="2" type="primary">pyrR</name>
    <name evidence="2" type="ORF">ACFOEN_14860</name>
</gene>
<dbReference type="InterPro" id="IPR029057">
    <property type="entry name" value="PRTase-like"/>
</dbReference>
<reference evidence="3" key="1">
    <citation type="journal article" date="2019" name="Int. J. Syst. Evol. Microbiol.">
        <title>The Global Catalogue of Microorganisms (GCM) 10K type strain sequencing project: providing services to taxonomists for standard genome sequencing and annotation.</title>
        <authorList>
            <consortium name="The Broad Institute Genomics Platform"/>
            <consortium name="The Broad Institute Genome Sequencing Center for Infectious Disease"/>
            <person name="Wu L."/>
            <person name="Ma J."/>
        </authorList>
    </citation>
    <scope>NUCLEOTIDE SEQUENCE [LARGE SCALE GENOMIC DNA]</scope>
    <source>
        <strain evidence="3">KCTC 52168</strain>
    </source>
</reference>
<dbReference type="EC" id="2.4.2.9" evidence="2"/>